<protein>
    <submittedName>
        <fullName evidence="1">Uncharacterized protein</fullName>
    </submittedName>
</protein>
<reference evidence="1" key="1">
    <citation type="submission" date="2020-05" db="EMBL/GenBank/DDBJ databases">
        <authorList>
            <person name="Chiriac C."/>
            <person name="Salcher M."/>
            <person name="Ghai R."/>
            <person name="Kavagutti S V."/>
        </authorList>
    </citation>
    <scope>NUCLEOTIDE SEQUENCE</scope>
</reference>
<proteinExistence type="predicted"/>
<organism evidence="1">
    <name type="scientific">uncultured Caudovirales phage</name>
    <dbReference type="NCBI Taxonomy" id="2100421"/>
    <lineage>
        <taxon>Viruses</taxon>
        <taxon>Duplodnaviria</taxon>
        <taxon>Heunggongvirae</taxon>
        <taxon>Uroviricota</taxon>
        <taxon>Caudoviricetes</taxon>
        <taxon>Peduoviridae</taxon>
        <taxon>Maltschvirus</taxon>
        <taxon>Maltschvirus maltsch</taxon>
    </lineage>
</organism>
<sequence>MIKIPISRDEEWLCLSTAYKRIGRLDFSPDHDSRKDRGLTLFEYVQQMAQSIGAEIAVARYFAIPDFKPTVDTFKREADVGSQIEVKWTLWQDGHLILNGSDRREDVAILVVNKAPNYLLAGWIPVSMAMREKYRRGDGSYWIPQSDLQPIENLRSSNYGDTSL</sequence>
<name>A0A6J5R1Y8_9CAUD</name>
<accession>A0A6J5R1Y8</accession>
<gene>
    <name evidence="1" type="ORF">UFOVP1215_10</name>
</gene>
<evidence type="ECO:0000313" key="1">
    <source>
        <dbReference type="EMBL" id="CAB4191180.1"/>
    </source>
</evidence>
<dbReference type="EMBL" id="LR797170">
    <property type="protein sequence ID" value="CAB4191180.1"/>
    <property type="molecule type" value="Genomic_DNA"/>
</dbReference>